<accession>A0AAD5E5A9</accession>
<sequence>MGKFHLPISPATVSSIPNKSTGKSTRQKEPLHFRAATNRIAKKAGNFLSKSHTAVISSDPSDSLSKRLSEQFTANNSPLKRAFSFKNRPLLSKTPSQISLVDQNQMHRTDVATASSTWRQLLGEDHLRYLNLDPAEIRYQEAVHEIIATEADYVNDLKLVYKIFIKEALEWDGLPKSVRLIFSNVYQIVKLHQGLLEELRKRQSAQYPVVRTITDKYRQVIPMFHIYAAYLVNFESAIEIIRKALESRSDIFGIYLRERNALPECRSLPLQAFLLKPVQRITKYPLFFRSLLECRQTGSPDHQDIVQLLHEIEVAITSIQNEQAKHEEYQKLEDLEKRIMGLEVGSILKGFCV</sequence>
<evidence type="ECO:0000256" key="1">
    <source>
        <dbReference type="ARBA" id="ARBA00004496"/>
    </source>
</evidence>
<evidence type="ECO:0000259" key="4">
    <source>
        <dbReference type="PROSITE" id="PS50010"/>
    </source>
</evidence>
<comment type="subcellular location">
    <subcellularLocation>
        <location evidence="1">Cytoplasm</location>
    </subcellularLocation>
</comment>
<feature type="region of interest" description="Disordered" evidence="3">
    <location>
        <begin position="1"/>
        <end position="31"/>
    </location>
</feature>
<dbReference type="GO" id="GO:0035025">
    <property type="term" value="P:positive regulation of Rho protein signal transduction"/>
    <property type="evidence" value="ECO:0007669"/>
    <property type="project" value="TreeGrafter"/>
</dbReference>
<gene>
    <name evidence="5" type="ORF">K450DRAFT_254863</name>
</gene>
<dbReference type="PROSITE" id="PS50010">
    <property type="entry name" value="DH_2"/>
    <property type="match status" value="1"/>
</dbReference>
<name>A0AAD5E5A9_UMBRA</name>
<protein>
    <recommendedName>
        <fullName evidence="4">DH domain-containing protein</fullName>
    </recommendedName>
</protein>
<dbReference type="InterPro" id="IPR035899">
    <property type="entry name" value="DBL_dom_sf"/>
</dbReference>
<proteinExistence type="predicted"/>
<keyword evidence="2" id="KW-0963">Cytoplasm</keyword>
<dbReference type="InterPro" id="IPR000219">
    <property type="entry name" value="DH_dom"/>
</dbReference>
<feature type="domain" description="DH" evidence="4">
    <location>
        <begin position="138"/>
        <end position="322"/>
    </location>
</feature>
<dbReference type="EMBL" id="MU620948">
    <property type="protein sequence ID" value="KAI8576904.1"/>
    <property type="molecule type" value="Genomic_DNA"/>
</dbReference>
<dbReference type="Gene3D" id="1.20.900.10">
    <property type="entry name" value="Dbl homology (DH) domain"/>
    <property type="match status" value="1"/>
</dbReference>
<organism evidence="5 6">
    <name type="scientific">Umbelopsis ramanniana AG</name>
    <dbReference type="NCBI Taxonomy" id="1314678"/>
    <lineage>
        <taxon>Eukaryota</taxon>
        <taxon>Fungi</taxon>
        <taxon>Fungi incertae sedis</taxon>
        <taxon>Mucoromycota</taxon>
        <taxon>Mucoromycotina</taxon>
        <taxon>Umbelopsidomycetes</taxon>
        <taxon>Umbelopsidales</taxon>
        <taxon>Umbelopsidaceae</taxon>
        <taxon>Umbelopsis</taxon>
    </lineage>
</organism>
<dbReference type="GO" id="GO:0005737">
    <property type="term" value="C:cytoplasm"/>
    <property type="evidence" value="ECO:0007669"/>
    <property type="project" value="UniProtKB-SubCell"/>
</dbReference>
<dbReference type="PANTHER" id="PTHR46006:SF6">
    <property type="entry name" value="INTERSECTIN-2 ISOFORM X1"/>
    <property type="match status" value="1"/>
</dbReference>
<evidence type="ECO:0000256" key="3">
    <source>
        <dbReference type="SAM" id="MobiDB-lite"/>
    </source>
</evidence>
<dbReference type="SMART" id="SM00325">
    <property type="entry name" value="RhoGEF"/>
    <property type="match status" value="1"/>
</dbReference>
<evidence type="ECO:0000313" key="5">
    <source>
        <dbReference type="EMBL" id="KAI8576904.1"/>
    </source>
</evidence>
<dbReference type="InterPro" id="IPR051480">
    <property type="entry name" value="Endocytic_GEF_Adapter"/>
</dbReference>
<evidence type="ECO:0000256" key="2">
    <source>
        <dbReference type="ARBA" id="ARBA00022490"/>
    </source>
</evidence>
<dbReference type="SUPFAM" id="SSF48065">
    <property type="entry name" value="DBL homology domain (DH-domain)"/>
    <property type="match status" value="1"/>
</dbReference>
<evidence type="ECO:0000313" key="6">
    <source>
        <dbReference type="Proteomes" id="UP001206595"/>
    </source>
</evidence>
<reference evidence="5" key="2">
    <citation type="journal article" date="2022" name="Proc. Natl. Acad. Sci. U.S.A.">
        <title>Diploid-dominant life cycles characterize the early evolution of Fungi.</title>
        <authorList>
            <person name="Amses K.R."/>
            <person name="Simmons D.R."/>
            <person name="Longcore J.E."/>
            <person name="Mondo S.J."/>
            <person name="Seto K."/>
            <person name="Jeronimo G.H."/>
            <person name="Bonds A.E."/>
            <person name="Quandt C.A."/>
            <person name="Davis W.J."/>
            <person name="Chang Y."/>
            <person name="Federici B.A."/>
            <person name="Kuo A."/>
            <person name="LaButti K."/>
            <person name="Pangilinan J."/>
            <person name="Andreopoulos W."/>
            <person name="Tritt A."/>
            <person name="Riley R."/>
            <person name="Hundley H."/>
            <person name="Johnson J."/>
            <person name="Lipzen A."/>
            <person name="Barry K."/>
            <person name="Lang B.F."/>
            <person name="Cuomo C.A."/>
            <person name="Buchler N.E."/>
            <person name="Grigoriev I.V."/>
            <person name="Spatafora J.W."/>
            <person name="Stajich J.E."/>
            <person name="James T.Y."/>
        </authorList>
    </citation>
    <scope>NUCLEOTIDE SEQUENCE</scope>
    <source>
        <strain evidence="5">AG</strain>
    </source>
</reference>
<dbReference type="GeneID" id="75916611"/>
<dbReference type="RefSeq" id="XP_051441908.1">
    <property type="nucleotide sequence ID" value="XM_051591268.1"/>
</dbReference>
<dbReference type="Proteomes" id="UP001206595">
    <property type="component" value="Unassembled WGS sequence"/>
</dbReference>
<feature type="compositionally biased region" description="Polar residues" evidence="3">
    <location>
        <begin position="11"/>
        <end position="24"/>
    </location>
</feature>
<dbReference type="CDD" id="cd00160">
    <property type="entry name" value="RhoGEF"/>
    <property type="match status" value="1"/>
</dbReference>
<keyword evidence="6" id="KW-1185">Reference proteome</keyword>
<dbReference type="Pfam" id="PF00621">
    <property type="entry name" value="RhoGEF"/>
    <property type="match status" value="1"/>
</dbReference>
<reference evidence="5" key="1">
    <citation type="submission" date="2021-06" db="EMBL/GenBank/DDBJ databases">
        <authorList>
            <consortium name="DOE Joint Genome Institute"/>
            <person name="Mondo S.J."/>
            <person name="Amses K.R."/>
            <person name="Simmons D.R."/>
            <person name="Longcore J.E."/>
            <person name="Seto K."/>
            <person name="Alves G.H."/>
            <person name="Bonds A.E."/>
            <person name="Quandt C.A."/>
            <person name="Davis W.J."/>
            <person name="Chang Y."/>
            <person name="Letcher P.M."/>
            <person name="Powell M.J."/>
            <person name="Kuo A."/>
            <person name="Labutti K."/>
            <person name="Pangilinan J."/>
            <person name="Andreopoulos W."/>
            <person name="Tritt A."/>
            <person name="Riley R."/>
            <person name="Hundley H."/>
            <person name="Johnson J."/>
            <person name="Lipzen A."/>
            <person name="Barry K."/>
            <person name="Berbee M.L."/>
            <person name="Buchler N.E."/>
            <person name="Grigoriev I.V."/>
            <person name="Spatafora J.W."/>
            <person name="Stajich J.E."/>
            <person name="James T.Y."/>
        </authorList>
    </citation>
    <scope>NUCLEOTIDE SEQUENCE</scope>
    <source>
        <strain evidence="5">AG</strain>
    </source>
</reference>
<dbReference type="PANTHER" id="PTHR46006">
    <property type="entry name" value="RHO GUANINE NUCLEOTIDE EXCHANGE FACTOR AT 64C, ISOFORM A"/>
    <property type="match status" value="1"/>
</dbReference>
<comment type="caution">
    <text evidence="5">The sequence shown here is derived from an EMBL/GenBank/DDBJ whole genome shotgun (WGS) entry which is preliminary data.</text>
</comment>
<dbReference type="AlphaFoldDB" id="A0AAD5E5A9"/>
<dbReference type="GO" id="GO:0005085">
    <property type="term" value="F:guanyl-nucleotide exchange factor activity"/>
    <property type="evidence" value="ECO:0007669"/>
    <property type="project" value="InterPro"/>
</dbReference>